<feature type="repeat" description="PPR" evidence="3">
    <location>
        <begin position="304"/>
        <end position="338"/>
    </location>
</feature>
<dbReference type="Pfam" id="PF12854">
    <property type="entry name" value="PPR_1"/>
    <property type="match status" value="1"/>
</dbReference>
<evidence type="ECO:0000313" key="4">
    <source>
        <dbReference type="EMBL" id="RZC74947.1"/>
    </source>
</evidence>
<dbReference type="Pfam" id="PF01535">
    <property type="entry name" value="PPR"/>
    <property type="match status" value="1"/>
</dbReference>
<dbReference type="Gene3D" id="1.25.40.10">
    <property type="entry name" value="Tetratricopeptide repeat domain"/>
    <property type="match status" value="3"/>
</dbReference>
<dbReference type="Proteomes" id="UP000316621">
    <property type="component" value="Chromosome 8"/>
</dbReference>
<sequence length="363" mass="41579">MHGVFSPSSRLTFTKCGISESRCKHRRFQKAAKTLNLKILKHSSVTEEISRENYNILILKHCKEGNVDKFMELLAQMESLGFHPNATSYNILIESLGNIGRTLEADSIFQEMKKDGFEPKVRVYNVLLRGFLRKGLLGLAYNVLNEMYQTMIARNQETFELFLEYYVGARRLEDTWDNGLWRKALELMREMTETKIPLDRRLYNSIIDTFGKYGELNEAVTIFGNMQREGIKPDVVTYNSLIRWHCKSGNVDMALEFFTQMQEEGLFLNTEECVLALKSEGVQLSANMFCALANAYAQQGISPDVVTYRTLMKAFIREKKFDQVSGIYEEMQSAGCTPDRKAIELLQTASGVLEKRQGRGSKP</sequence>
<proteinExistence type="inferred from homology"/>
<dbReference type="PANTHER" id="PTHR47936">
    <property type="entry name" value="PPR_LONG DOMAIN-CONTAINING PROTEIN"/>
    <property type="match status" value="1"/>
</dbReference>
<accession>A0A4Y7KQ39</accession>
<comment type="similarity">
    <text evidence="1">Belongs to the PPR family. P subfamily.</text>
</comment>
<dbReference type="NCBIfam" id="TIGR00756">
    <property type="entry name" value="PPR"/>
    <property type="match status" value="5"/>
</dbReference>
<feature type="repeat" description="PPR" evidence="3">
    <location>
        <begin position="234"/>
        <end position="268"/>
    </location>
</feature>
<dbReference type="PROSITE" id="PS51375">
    <property type="entry name" value="PPR"/>
    <property type="match status" value="5"/>
</dbReference>
<reference evidence="4 5" key="1">
    <citation type="journal article" date="2018" name="Science">
        <title>The opium poppy genome and morphinan production.</title>
        <authorList>
            <person name="Guo L."/>
            <person name="Winzer T."/>
            <person name="Yang X."/>
            <person name="Li Y."/>
            <person name="Ning Z."/>
            <person name="He Z."/>
            <person name="Teodor R."/>
            <person name="Lu Y."/>
            <person name="Bowser T.A."/>
            <person name="Graham I.A."/>
            <person name="Ye K."/>
        </authorList>
    </citation>
    <scope>NUCLEOTIDE SEQUENCE [LARGE SCALE GENOMIC DNA]</scope>
    <source>
        <strain evidence="5">cv. HN1</strain>
        <tissue evidence="4">Leaves</tissue>
    </source>
</reference>
<keyword evidence="2" id="KW-0677">Repeat</keyword>
<dbReference type="Pfam" id="PF13041">
    <property type="entry name" value="PPR_2"/>
    <property type="match status" value="2"/>
</dbReference>
<feature type="repeat" description="PPR" evidence="3">
    <location>
        <begin position="199"/>
        <end position="233"/>
    </location>
</feature>
<evidence type="ECO:0000256" key="2">
    <source>
        <dbReference type="ARBA" id="ARBA00022737"/>
    </source>
</evidence>
<dbReference type="EMBL" id="CM010722">
    <property type="protein sequence ID" value="RZC74947.1"/>
    <property type="molecule type" value="Genomic_DNA"/>
</dbReference>
<dbReference type="InterPro" id="IPR002885">
    <property type="entry name" value="PPR_rpt"/>
</dbReference>
<evidence type="ECO:0008006" key="6">
    <source>
        <dbReference type="Google" id="ProtNLM"/>
    </source>
</evidence>
<dbReference type="Gramene" id="RZC74947">
    <property type="protein sequence ID" value="RZC74947"/>
    <property type="gene ID" value="C5167_050432"/>
</dbReference>
<keyword evidence="5" id="KW-1185">Reference proteome</keyword>
<evidence type="ECO:0000256" key="3">
    <source>
        <dbReference type="PROSITE-ProRule" id="PRU00708"/>
    </source>
</evidence>
<dbReference type="InterPro" id="IPR011990">
    <property type="entry name" value="TPR-like_helical_dom_sf"/>
</dbReference>
<protein>
    <recommendedName>
        <fullName evidence="6">Pentacotripeptide-repeat region of PRORP domain-containing protein</fullName>
    </recommendedName>
</protein>
<dbReference type="AlphaFoldDB" id="A0A4Y7KQ39"/>
<dbReference type="Pfam" id="PF13812">
    <property type="entry name" value="PPR_3"/>
    <property type="match status" value="1"/>
</dbReference>
<evidence type="ECO:0000313" key="5">
    <source>
        <dbReference type="Proteomes" id="UP000316621"/>
    </source>
</evidence>
<dbReference type="PANTHER" id="PTHR47936:SF1">
    <property type="entry name" value="PENTATRICOPEPTIDE REPEAT-CONTAINING PROTEIN GUN1, CHLOROPLASTIC"/>
    <property type="match status" value="1"/>
</dbReference>
<feature type="repeat" description="PPR" evidence="3">
    <location>
        <begin position="85"/>
        <end position="119"/>
    </location>
</feature>
<organism evidence="4 5">
    <name type="scientific">Papaver somniferum</name>
    <name type="common">Opium poppy</name>
    <dbReference type="NCBI Taxonomy" id="3469"/>
    <lineage>
        <taxon>Eukaryota</taxon>
        <taxon>Viridiplantae</taxon>
        <taxon>Streptophyta</taxon>
        <taxon>Embryophyta</taxon>
        <taxon>Tracheophyta</taxon>
        <taxon>Spermatophyta</taxon>
        <taxon>Magnoliopsida</taxon>
        <taxon>Ranunculales</taxon>
        <taxon>Papaveraceae</taxon>
        <taxon>Papaveroideae</taxon>
        <taxon>Papaver</taxon>
    </lineage>
</organism>
<dbReference type="OMA" id="PTLINTH"/>
<gene>
    <name evidence="4" type="ORF">C5167_050432</name>
</gene>
<evidence type="ECO:0000256" key="1">
    <source>
        <dbReference type="ARBA" id="ARBA00007626"/>
    </source>
</evidence>
<feature type="repeat" description="PPR" evidence="3">
    <location>
        <begin position="50"/>
        <end position="84"/>
    </location>
</feature>
<name>A0A4Y7KQ39_PAPSO</name>